<dbReference type="PROSITE" id="PS50111">
    <property type="entry name" value="CHEMOTAXIS_TRANSDUC_2"/>
    <property type="match status" value="1"/>
</dbReference>
<proteinExistence type="inferred from homology"/>
<gene>
    <name evidence="7" type="ORF">CSX02_08000</name>
</gene>
<dbReference type="PROSITE" id="PS50885">
    <property type="entry name" value="HAMP"/>
    <property type="match status" value="1"/>
</dbReference>
<dbReference type="SUPFAM" id="SSF58104">
    <property type="entry name" value="Methyl-accepting chemotaxis protein (MCP) signaling domain"/>
    <property type="match status" value="1"/>
</dbReference>
<keyword evidence="8" id="KW-1185">Reference proteome</keyword>
<name>A0A2G3E2A2_9FIRM</name>
<dbReference type="PANTHER" id="PTHR32089:SF112">
    <property type="entry name" value="LYSOZYME-LIKE PROTEIN-RELATED"/>
    <property type="match status" value="1"/>
</dbReference>
<keyword evidence="4" id="KW-0472">Membrane</keyword>
<organism evidence="7 8">
    <name type="scientific">Agathobacter ruminis</name>
    <dbReference type="NCBI Taxonomy" id="1712665"/>
    <lineage>
        <taxon>Bacteria</taxon>
        <taxon>Bacillati</taxon>
        <taxon>Bacillota</taxon>
        <taxon>Clostridia</taxon>
        <taxon>Lachnospirales</taxon>
        <taxon>Lachnospiraceae</taxon>
        <taxon>Agathobacter</taxon>
    </lineage>
</organism>
<comment type="caution">
    <text evidence="7">The sequence shown here is derived from an EMBL/GenBank/DDBJ whole genome shotgun (WGS) entry which is preliminary data.</text>
</comment>
<evidence type="ECO:0000256" key="4">
    <source>
        <dbReference type="SAM" id="Phobius"/>
    </source>
</evidence>
<dbReference type="Pfam" id="PF00672">
    <property type="entry name" value="HAMP"/>
    <property type="match status" value="1"/>
</dbReference>
<dbReference type="InterPro" id="IPR003660">
    <property type="entry name" value="HAMP_dom"/>
</dbReference>
<evidence type="ECO:0000259" key="6">
    <source>
        <dbReference type="PROSITE" id="PS50885"/>
    </source>
</evidence>
<dbReference type="Pfam" id="PF00015">
    <property type="entry name" value="MCPsignal"/>
    <property type="match status" value="1"/>
</dbReference>
<evidence type="ECO:0000256" key="1">
    <source>
        <dbReference type="ARBA" id="ARBA00023224"/>
    </source>
</evidence>
<dbReference type="InterPro" id="IPR004089">
    <property type="entry name" value="MCPsignal_dom"/>
</dbReference>
<evidence type="ECO:0000256" key="3">
    <source>
        <dbReference type="PROSITE-ProRule" id="PRU00284"/>
    </source>
</evidence>
<feature type="transmembrane region" description="Helical" evidence="4">
    <location>
        <begin position="194"/>
        <end position="216"/>
    </location>
</feature>
<feature type="domain" description="HAMP" evidence="6">
    <location>
        <begin position="216"/>
        <end position="274"/>
    </location>
</feature>
<dbReference type="Proteomes" id="UP000224563">
    <property type="component" value="Unassembled WGS sequence"/>
</dbReference>
<evidence type="ECO:0000313" key="8">
    <source>
        <dbReference type="Proteomes" id="UP000224563"/>
    </source>
</evidence>
<sequence length="582" mass="62868">MFKNMSMRVKTLLPVFILAILCVLTGFLGMFQMQTIKKAGDDSIDVYAKRVQYALQANVYFKDVRTIGYSAIVNSDNPETVKYLIDSYKADAEAVIEQIELLYGSIKDEIGEDEAQKSMGGFLANATTMNTYMTKFFETMSTGDVKNASRLMTSQINPLAATLTETFDTIIAQSQDELAAASNTMNTSFHTARIVVFAVLGITILIVVLAIISIIIEIIKPIERTEKALTTMIREIEEGQGDLTKRVPIRGKDEIARLGKSINIFIETLQNIMIKITDNSERLQDIVGIVVGSVQTANSSSTDISAVMEELSASMEEVSATTQDVNETTVAVDASVGALADASGELLNYAGEMHSRAVEVMNHAAENKVNASDAINHILESLRKAIADSKSVEQVNVLTDEILSISSQTNLLALNASIEAARAGEAGKGFAVVADEIRQLADSSREAANNIQNINGMVTEAVHELIASSNEIVDYINSNVLPDYDGFEEAGKRYSDDAAYINEIIDNFKTSAAEIHTSMGQITQSIQDIATVVEECASGVSSASVNTNDLVQGIGKISSEMDSNSEIAGTLKQETATFTTLV</sequence>
<comment type="similarity">
    <text evidence="2">Belongs to the methyl-accepting chemotaxis (MCP) protein family.</text>
</comment>
<dbReference type="SMART" id="SM00283">
    <property type="entry name" value="MA"/>
    <property type="match status" value="1"/>
</dbReference>
<dbReference type="AlphaFoldDB" id="A0A2G3E2A2"/>
<keyword evidence="1 3" id="KW-0807">Transducer</keyword>
<dbReference type="PANTHER" id="PTHR32089">
    <property type="entry name" value="METHYL-ACCEPTING CHEMOTAXIS PROTEIN MCPB"/>
    <property type="match status" value="1"/>
</dbReference>
<evidence type="ECO:0000259" key="5">
    <source>
        <dbReference type="PROSITE" id="PS50111"/>
    </source>
</evidence>
<dbReference type="CDD" id="cd06225">
    <property type="entry name" value="HAMP"/>
    <property type="match status" value="1"/>
</dbReference>
<feature type="transmembrane region" description="Helical" evidence="4">
    <location>
        <begin position="12"/>
        <end position="31"/>
    </location>
</feature>
<reference evidence="7 8" key="1">
    <citation type="submission" date="2017-10" db="EMBL/GenBank/DDBJ databases">
        <title>Resolving the taxonomy of Roseburia spp., Eubacterium rectale and Agathobacter spp. through phylogenomic analysis.</title>
        <authorList>
            <person name="Sheridan P.O."/>
            <person name="Walker A.W."/>
            <person name="Duncan S.H."/>
            <person name="Scott K.P."/>
            <person name="Toole P.W.O."/>
            <person name="Luis P."/>
            <person name="Flint H.J."/>
        </authorList>
    </citation>
    <scope>NUCLEOTIDE SEQUENCE [LARGE SCALE GENOMIC DNA]</scope>
    <source>
        <strain evidence="7 8">JK623</strain>
    </source>
</reference>
<dbReference type="Gene3D" id="1.10.287.950">
    <property type="entry name" value="Methyl-accepting chemotaxis protein"/>
    <property type="match status" value="1"/>
</dbReference>
<dbReference type="RefSeq" id="WP_099386281.1">
    <property type="nucleotide sequence ID" value="NZ_JANSWH010000047.1"/>
</dbReference>
<evidence type="ECO:0008006" key="9">
    <source>
        <dbReference type="Google" id="ProtNLM"/>
    </source>
</evidence>
<accession>A0A2G3E2A2</accession>
<dbReference type="Pfam" id="PF12729">
    <property type="entry name" value="4HB_MCP_1"/>
    <property type="match status" value="1"/>
</dbReference>
<evidence type="ECO:0000256" key="2">
    <source>
        <dbReference type="ARBA" id="ARBA00029447"/>
    </source>
</evidence>
<dbReference type="InterPro" id="IPR024478">
    <property type="entry name" value="HlyB_4HB_MCP"/>
</dbReference>
<keyword evidence="4" id="KW-0812">Transmembrane</keyword>
<protein>
    <recommendedName>
        <fullName evidence="9">Methyl-accepting chemotaxis protein</fullName>
    </recommendedName>
</protein>
<dbReference type="GO" id="GO:0016020">
    <property type="term" value="C:membrane"/>
    <property type="evidence" value="ECO:0007669"/>
    <property type="project" value="InterPro"/>
</dbReference>
<feature type="domain" description="Methyl-accepting transducer" evidence="5">
    <location>
        <begin position="300"/>
        <end position="544"/>
    </location>
</feature>
<keyword evidence="4" id="KW-1133">Transmembrane helix</keyword>
<reference evidence="7 8" key="2">
    <citation type="submission" date="2017-10" db="EMBL/GenBank/DDBJ databases">
        <authorList>
            <person name="Banno H."/>
            <person name="Chua N.-H."/>
        </authorList>
    </citation>
    <scope>NUCLEOTIDE SEQUENCE [LARGE SCALE GENOMIC DNA]</scope>
    <source>
        <strain evidence="7 8">JK623</strain>
    </source>
</reference>
<dbReference type="EMBL" id="PDYG01000056">
    <property type="protein sequence ID" value="PHU37398.1"/>
    <property type="molecule type" value="Genomic_DNA"/>
</dbReference>
<evidence type="ECO:0000313" key="7">
    <source>
        <dbReference type="EMBL" id="PHU37398.1"/>
    </source>
</evidence>
<dbReference type="GO" id="GO:0007165">
    <property type="term" value="P:signal transduction"/>
    <property type="evidence" value="ECO:0007669"/>
    <property type="project" value="UniProtKB-KW"/>
</dbReference>
<dbReference type="SMART" id="SM00304">
    <property type="entry name" value="HAMP"/>
    <property type="match status" value="1"/>
</dbReference>